<dbReference type="AlphaFoldDB" id="A0A840YRC7"/>
<protein>
    <submittedName>
        <fullName evidence="1">Putative phiE125 gp8 family phage protein</fullName>
    </submittedName>
</protein>
<dbReference type="EMBL" id="JACIJF010000007">
    <property type="protein sequence ID" value="MBB5711453.1"/>
    <property type="molecule type" value="Genomic_DNA"/>
</dbReference>
<dbReference type="InterPro" id="IPR011738">
    <property type="entry name" value="Phage_CHP"/>
</dbReference>
<keyword evidence="2" id="KW-1185">Reference proteome</keyword>
<evidence type="ECO:0000313" key="2">
    <source>
        <dbReference type="Proteomes" id="UP000527143"/>
    </source>
</evidence>
<organism evidence="1 2">
    <name type="scientific">Sphingomonas xinjiangensis</name>
    <dbReference type="NCBI Taxonomy" id="643568"/>
    <lineage>
        <taxon>Bacteria</taxon>
        <taxon>Pseudomonadati</taxon>
        <taxon>Pseudomonadota</taxon>
        <taxon>Alphaproteobacteria</taxon>
        <taxon>Sphingomonadales</taxon>
        <taxon>Sphingomonadaceae</taxon>
        <taxon>Sphingomonas</taxon>
    </lineage>
</organism>
<accession>A0A840YRC7</accession>
<name>A0A840YRC7_9SPHN</name>
<dbReference type="RefSeq" id="WP_184088259.1">
    <property type="nucleotide sequence ID" value="NZ_JACIJF010000007.1"/>
</dbReference>
<proteinExistence type="predicted"/>
<reference evidence="1 2" key="1">
    <citation type="submission" date="2020-08" db="EMBL/GenBank/DDBJ databases">
        <title>Genomic Encyclopedia of Type Strains, Phase IV (KMG-IV): sequencing the most valuable type-strain genomes for metagenomic binning, comparative biology and taxonomic classification.</title>
        <authorList>
            <person name="Goeker M."/>
        </authorList>
    </citation>
    <scope>NUCLEOTIDE SEQUENCE [LARGE SCALE GENOMIC DNA]</scope>
    <source>
        <strain evidence="1 2">DSM 26736</strain>
    </source>
</reference>
<dbReference type="Gene3D" id="1.10.3230.30">
    <property type="entry name" value="Phage gp6-like head-tail connector protein"/>
    <property type="match status" value="1"/>
</dbReference>
<comment type="caution">
    <text evidence="1">The sequence shown here is derived from an EMBL/GenBank/DDBJ whole genome shotgun (WGS) entry which is preliminary data.</text>
</comment>
<gene>
    <name evidence="1" type="ORF">FHT02_002697</name>
</gene>
<sequence length="173" mass="18073">MDAPPFPAAALAAARDAAKAHLRILGDAEDAALSGHVAAAMALCEAFTGASLIVRGWQELLPADRAWRRLEVTPVTAIEAVRTPDGAALPADRFAIDLDAVGQGWVRVTAPGDARLVQVGFRAGLAEGWDALPAPITQGVVLLAAHLFEARAIGGAPPAAVAALWRPWRRVRL</sequence>
<dbReference type="NCBIfam" id="TIGR02215">
    <property type="entry name" value="phage_chp_gp8"/>
    <property type="match status" value="1"/>
</dbReference>
<evidence type="ECO:0000313" key="1">
    <source>
        <dbReference type="EMBL" id="MBB5711453.1"/>
    </source>
</evidence>
<dbReference type="Proteomes" id="UP000527143">
    <property type="component" value="Unassembled WGS sequence"/>
</dbReference>